<evidence type="ECO:0008006" key="4">
    <source>
        <dbReference type="Google" id="ProtNLM"/>
    </source>
</evidence>
<keyword evidence="3" id="KW-1185">Reference proteome</keyword>
<comment type="caution">
    <text evidence="2">The sequence shown here is derived from an EMBL/GenBank/DDBJ whole genome shotgun (WGS) entry which is preliminary data.</text>
</comment>
<accession>A0ABQ2LHL2</accession>
<evidence type="ECO:0000313" key="3">
    <source>
        <dbReference type="Proteomes" id="UP000656881"/>
    </source>
</evidence>
<evidence type="ECO:0000256" key="1">
    <source>
        <dbReference type="SAM" id="MobiDB-lite"/>
    </source>
</evidence>
<proteinExistence type="predicted"/>
<gene>
    <name evidence="2" type="ORF">GCM10012286_03640</name>
</gene>
<dbReference type="Proteomes" id="UP000656881">
    <property type="component" value="Unassembled WGS sequence"/>
</dbReference>
<dbReference type="EMBL" id="BMNG01000001">
    <property type="protein sequence ID" value="GGO34498.1"/>
    <property type="molecule type" value="Genomic_DNA"/>
</dbReference>
<protein>
    <recommendedName>
        <fullName evidence="4">Transposase</fullName>
    </recommendedName>
</protein>
<name>A0ABQ2LHL2_9ACTN</name>
<evidence type="ECO:0000313" key="2">
    <source>
        <dbReference type="EMBL" id="GGO34498.1"/>
    </source>
</evidence>
<feature type="region of interest" description="Disordered" evidence="1">
    <location>
        <begin position="13"/>
        <end position="44"/>
    </location>
</feature>
<organism evidence="2 3">
    <name type="scientific">Streptomyces lasiicapitis</name>
    <dbReference type="NCBI Taxonomy" id="1923961"/>
    <lineage>
        <taxon>Bacteria</taxon>
        <taxon>Bacillati</taxon>
        <taxon>Actinomycetota</taxon>
        <taxon>Actinomycetes</taxon>
        <taxon>Kitasatosporales</taxon>
        <taxon>Streptomycetaceae</taxon>
        <taxon>Streptomyces</taxon>
    </lineage>
</organism>
<sequence length="77" mass="8455">MPELTPDLYAADTTLHKEIRNRPARRGRILPDAPPPKAADEHGKPELGPLYGLLMISLLPTRALLTPTAPWAPWVPA</sequence>
<reference evidence="3" key="1">
    <citation type="journal article" date="2019" name="Int. J. Syst. Evol. Microbiol.">
        <title>The Global Catalogue of Microorganisms (GCM) 10K type strain sequencing project: providing services to taxonomists for standard genome sequencing and annotation.</title>
        <authorList>
            <consortium name="The Broad Institute Genomics Platform"/>
            <consortium name="The Broad Institute Genome Sequencing Center for Infectious Disease"/>
            <person name="Wu L."/>
            <person name="Ma J."/>
        </authorList>
    </citation>
    <scope>NUCLEOTIDE SEQUENCE [LARGE SCALE GENOMIC DNA]</scope>
    <source>
        <strain evidence="3">CGMCC 4.7349</strain>
    </source>
</reference>